<evidence type="ECO:0000313" key="1">
    <source>
        <dbReference type="EMBL" id="KTC88005.1"/>
    </source>
</evidence>
<gene>
    <name evidence="1" type="ORF">Ldro_1624</name>
</gene>
<dbReference type="STRING" id="1212489.Ldro_1624"/>
<keyword evidence="1" id="KW-0436">Ligase</keyword>
<dbReference type="PANTHER" id="PTHR46069:SF1">
    <property type="entry name" value="CHROMOSOME UNDETERMINED SCAFFOLD_125, WHOLE GENOME SHOTGUN SEQUENCE"/>
    <property type="match status" value="1"/>
</dbReference>
<keyword evidence="2" id="KW-1185">Reference proteome</keyword>
<evidence type="ECO:0000313" key="2">
    <source>
        <dbReference type="Proteomes" id="UP000054736"/>
    </source>
</evidence>
<dbReference type="EMBL" id="LNXY01000020">
    <property type="protein sequence ID" value="KTC88005.1"/>
    <property type="molecule type" value="Genomic_DNA"/>
</dbReference>
<dbReference type="Gene3D" id="3.30.470.20">
    <property type="entry name" value="ATP-grasp fold, B domain"/>
    <property type="match status" value="1"/>
</dbReference>
<name>A0A0W0SYI9_9GAMM</name>
<proteinExistence type="predicted"/>
<dbReference type="GO" id="GO:0016874">
    <property type="term" value="F:ligase activity"/>
    <property type="evidence" value="ECO:0007669"/>
    <property type="project" value="UniProtKB-KW"/>
</dbReference>
<sequence length="337" mass="39626">MMNSELLFCLEQTQSPTHYNLHRYLQERGWQTCSSQEQANFSDDNLQFNAQAAESLEFKHLLAKLVTQYCPEVMPITYCINDENWPLVLNKIANKYYLFHDQFADLIDDLAWILKPALLNNGKEIKIFKKLSELELHYLSSKRLGGEHVLQQYITHPHLLRDDRKYSIRMFVVITNYAGTYLYPHGYFNVAMHRFAPEDFSDLRPHLTNEHLEEEESNVIQIPSQRFELFASLYPQIKTLISSVIKGLKQLHPQAFVCDKRRHLAIYGFDFIVDDQGHLWLLEANHGPCFPISDDHPLQSHLYYDFWQHFMDSFVEPIALEKSSNQIHYGLFELIGI</sequence>
<dbReference type="RefSeq" id="WP_058495903.1">
    <property type="nucleotide sequence ID" value="NZ_LNXY01000020.1"/>
</dbReference>
<dbReference type="PANTHER" id="PTHR46069">
    <property type="entry name" value="TUBULIN TYROSINE LIGASE"/>
    <property type="match status" value="1"/>
</dbReference>
<dbReference type="Pfam" id="PF03133">
    <property type="entry name" value="TTL"/>
    <property type="match status" value="1"/>
</dbReference>
<comment type="caution">
    <text evidence="1">The sequence shown here is derived from an EMBL/GenBank/DDBJ whole genome shotgun (WGS) entry which is preliminary data.</text>
</comment>
<dbReference type="AlphaFoldDB" id="A0A0W0SYI9"/>
<reference evidence="1 2" key="1">
    <citation type="submission" date="2015-11" db="EMBL/GenBank/DDBJ databases">
        <title>Genomic analysis of 38 Legionella species identifies large and diverse effector repertoires.</title>
        <authorList>
            <person name="Burstein D."/>
            <person name="Amaro F."/>
            <person name="Zusman T."/>
            <person name="Lifshitz Z."/>
            <person name="Cohen O."/>
            <person name="Gilbert J.A."/>
            <person name="Pupko T."/>
            <person name="Shuman H.A."/>
            <person name="Segal G."/>
        </authorList>
    </citation>
    <scope>NUCLEOTIDE SEQUENCE [LARGE SCALE GENOMIC DNA]</scope>
    <source>
        <strain evidence="1 2">ATCC 700990</strain>
    </source>
</reference>
<accession>A0A0W0SYI9</accession>
<dbReference type="PATRIC" id="fig|1212489.4.peg.1716"/>
<dbReference type="PROSITE" id="PS51221">
    <property type="entry name" value="TTL"/>
    <property type="match status" value="1"/>
</dbReference>
<organism evidence="1 2">
    <name type="scientific">Legionella drozanskii LLAP-1</name>
    <dbReference type="NCBI Taxonomy" id="1212489"/>
    <lineage>
        <taxon>Bacteria</taxon>
        <taxon>Pseudomonadati</taxon>
        <taxon>Pseudomonadota</taxon>
        <taxon>Gammaproteobacteria</taxon>
        <taxon>Legionellales</taxon>
        <taxon>Legionellaceae</taxon>
        <taxon>Legionella</taxon>
    </lineage>
</organism>
<dbReference type="SUPFAM" id="SSF56059">
    <property type="entry name" value="Glutathione synthetase ATP-binding domain-like"/>
    <property type="match status" value="1"/>
</dbReference>
<dbReference type="InterPro" id="IPR004344">
    <property type="entry name" value="TTL/TTLL_fam"/>
</dbReference>
<protein>
    <submittedName>
        <fullName evidence="1">Tubulin-tyrosine ligase family protein</fullName>
    </submittedName>
</protein>
<dbReference type="Proteomes" id="UP000054736">
    <property type="component" value="Unassembled WGS sequence"/>
</dbReference>